<dbReference type="EMBL" id="BARS01032425">
    <property type="protein sequence ID" value="GAG27859.1"/>
    <property type="molecule type" value="Genomic_DNA"/>
</dbReference>
<dbReference type="Gene3D" id="3.40.1350.10">
    <property type="match status" value="1"/>
</dbReference>
<dbReference type="GO" id="GO:0003676">
    <property type="term" value="F:nucleic acid binding"/>
    <property type="evidence" value="ECO:0007669"/>
    <property type="project" value="InterPro"/>
</dbReference>
<feature type="coiled-coil region" evidence="1">
    <location>
        <begin position="20"/>
        <end position="54"/>
    </location>
</feature>
<name>X0WA72_9ZZZZ</name>
<dbReference type="AlphaFoldDB" id="X0WA72"/>
<organism evidence="2">
    <name type="scientific">marine sediment metagenome</name>
    <dbReference type="NCBI Taxonomy" id="412755"/>
    <lineage>
        <taxon>unclassified sequences</taxon>
        <taxon>metagenomes</taxon>
        <taxon>ecological metagenomes</taxon>
    </lineage>
</organism>
<evidence type="ECO:0000256" key="1">
    <source>
        <dbReference type="SAM" id="Coils"/>
    </source>
</evidence>
<protein>
    <submittedName>
        <fullName evidence="2">Uncharacterized protein</fullName>
    </submittedName>
</protein>
<evidence type="ECO:0000313" key="2">
    <source>
        <dbReference type="EMBL" id="GAG27859.1"/>
    </source>
</evidence>
<comment type="caution">
    <text evidence="2">The sequence shown here is derived from an EMBL/GenBank/DDBJ whole genome shotgun (WGS) entry which is preliminary data.</text>
</comment>
<keyword evidence="1" id="KW-0175">Coiled coil</keyword>
<reference evidence="2" key="1">
    <citation type="journal article" date="2014" name="Front. Microbiol.">
        <title>High frequency of phylogenetically diverse reductive dehalogenase-homologous genes in deep subseafloor sedimentary metagenomes.</title>
        <authorList>
            <person name="Kawai M."/>
            <person name="Futagami T."/>
            <person name="Toyoda A."/>
            <person name="Takaki Y."/>
            <person name="Nishi S."/>
            <person name="Hori S."/>
            <person name="Arai W."/>
            <person name="Tsubouchi T."/>
            <person name="Morono Y."/>
            <person name="Uchiyama I."/>
            <person name="Ito T."/>
            <person name="Fujiyama A."/>
            <person name="Inagaki F."/>
            <person name="Takami H."/>
        </authorList>
    </citation>
    <scope>NUCLEOTIDE SEQUENCE</scope>
    <source>
        <strain evidence="2">Expedition CK06-06</strain>
    </source>
</reference>
<dbReference type="InterPro" id="IPR011856">
    <property type="entry name" value="tRNA_endonuc-like_dom_sf"/>
</dbReference>
<sequence>EKIEDRERKEVIRPETSADVTKLLMELVKENKTLREENEELIRYKDRLEKYQNLEYIFEDEQFMEAWLERNIHKALANLEIIDRQPAINWNEPFMRNKPDFFCLDKTTRELVIVENKVRGRHRKIETQILTYTAWAKRNLEKINEKYKDKNLKTTKNFKFVIITDTTDERLQAICEDNKIALILIDGGVVFEEIVPYYAE</sequence>
<accession>X0WA72</accession>
<gene>
    <name evidence="2" type="ORF">S01H1_50328</name>
</gene>
<feature type="non-terminal residue" evidence="2">
    <location>
        <position position="1"/>
    </location>
</feature>
<proteinExistence type="predicted"/>